<proteinExistence type="predicted"/>
<evidence type="ECO:0000256" key="1">
    <source>
        <dbReference type="SAM" id="Coils"/>
    </source>
</evidence>
<keyword evidence="3" id="KW-0472">Membrane</keyword>
<feature type="transmembrane region" description="Helical" evidence="3">
    <location>
        <begin position="507"/>
        <end position="528"/>
    </location>
</feature>
<keyword evidence="1" id="KW-0175">Coiled coil</keyword>
<dbReference type="RefSeq" id="WP_119497454.1">
    <property type="nucleotide sequence ID" value="NZ_NRJH01000055.1"/>
</dbReference>
<feature type="coiled-coil region" evidence="1">
    <location>
        <begin position="426"/>
        <end position="463"/>
    </location>
</feature>
<evidence type="ECO:0000313" key="5">
    <source>
        <dbReference type="Proteomes" id="UP000266258"/>
    </source>
</evidence>
<accession>A0A3A1Y3C6</accession>
<feature type="coiled-coil region" evidence="1">
    <location>
        <begin position="320"/>
        <end position="375"/>
    </location>
</feature>
<evidence type="ECO:0000313" key="4">
    <source>
        <dbReference type="EMBL" id="RIY31746.1"/>
    </source>
</evidence>
<sequence length="741" mass="83491">MSANNTYKNFNWGLNGADSGHQYKMDDELRSLMISNSQLEINSRIDLPSGNNITKLLADPTKVRSRGIIRVSMSILPFKAGETNSGITLLGDLRYYFGYYQPVLQKVGDRTGNYTGSFVLTKPGVKLTNENSVRSILDTLLGLNRFVRETLVDEEANRYKASLTESDLPAEQFRNQLTDLDNRLGQSRNNDPLVVQQLSKDYLFDFPANTPLVIDASQDLNAIYRVIAILINSDVFYQFREIYFALDKEAVDSFGGKVLNIGALTVGVLGRSYGLSKRNLFVLGKEHSQIQEKHRAELGRLQKDYDVKLQSTQEEFGKKLSLANQKFESLKKEKDELTSKVNSLEEDTKELRKENQEFSAALKIQTDENEKAREKLTKLAYGLGTQLEYLNKALEAGDTAKAKDYIVSFEVHDPSKSLLEQYKPYYENLQSRAKSLQNLDAAVKRKEETLKQDQAKFNAQKQQYTLALELQDYLVREKVLNHTETPDTAIAKLSDAIVKKGGFLTGFLLWFLGLLIGILILGICTYFISPVKKLFLDPNERSRLKVEDGKFFILPHNFSLSVDTANVTTLSNFETTKKQTSELTIVAVKDVSGTKGFENLNPTQLNSDIQDLVNEIKEFAGKASVRVVVKVESEASTSLTNVNVLVDNKSITLDNFNKLHELHELAKSLQQEIEKYNKLSKPNSSSRGSSNNQQIYNDTFTGIDNKCKELLSLFNQIKPKVDNTQTNKVPGEPQNPPVQNP</sequence>
<comment type="caution">
    <text evidence="4">The sequence shown here is derived from an EMBL/GenBank/DDBJ whole genome shotgun (WGS) entry which is preliminary data.</text>
</comment>
<keyword evidence="3" id="KW-1133">Transmembrane helix</keyword>
<evidence type="ECO:0000256" key="2">
    <source>
        <dbReference type="SAM" id="MobiDB-lite"/>
    </source>
</evidence>
<gene>
    <name evidence="4" type="ORF">CJP74_06425</name>
</gene>
<keyword evidence="5" id="KW-1185">Reference proteome</keyword>
<dbReference type="EMBL" id="NRJH01000055">
    <property type="protein sequence ID" value="RIY31746.1"/>
    <property type="molecule type" value="Genomic_DNA"/>
</dbReference>
<reference evidence="4 5" key="1">
    <citation type="submission" date="2017-08" db="EMBL/GenBank/DDBJ databases">
        <title>Reclassification of Bisgaard taxon 37 and 44.</title>
        <authorList>
            <person name="Christensen H."/>
        </authorList>
    </citation>
    <scope>NUCLEOTIDE SEQUENCE [LARGE SCALE GENOMIC DNA]</scope>
    <source>
        <strain evidence="4 5">B96_4</strain>
    </source>
</reference>
<keyword evidence="3" id="KW-0812">Transmembrane</keyword>
<evidence type="ECO:0000256" key="3">
    <source>
        <dbReference type="SAM" id="Phobius"/>
    </source>
</evidence>
<dbReference type="Proteomes" id="UP000266258">
    <property type="component" value="Unassembled WGS sequence"/>
</dbReference>
<feature type="region of interest" description="Disordered" evidence="2">
    <location>
        <begin position="721"/>
        <end position="741"/>
    </location>
</feature>
<name>A0A3A1Y3C6_9GAMM</name>
<dbReference type="OrthoDB" id="5679263at2"/>
<dbReference type="AlphaFoldDB" id="A0A3A1Y3C6"/>
<protein>
    <submittedName>
        <fullName evidence="4">Uncharacterized protein</fullName>
    </submittedName>
</protein>
<organism evidence="4 5">
    <name type="scientific">Psittacicella melopsittaci</name>
    <dbReference type="NCBI Taxonomy" id="2028576"/>
    <lineage>
        <taxon>Bacteria</taxon>
        <taxon>Pseudomonadati</taxon>
        <taxon>Pseudomonadota</taxon>
        <taxon>Gammaproteobacteria</taxon>
        <taxon>Pasteurellales</taxon>
        <taxon>Psittacicellaceae</taxon>
        <taxon>Psittacicella</taxon>
    </lineage>
</organism>